<dbReference type="EMBL" id="CAXKWB010000272">
    <property type="protein sequence ID" value="CAL4060145.1"/>
    <property type="molecule type" value="Genomic_DNA"/>
</dbReference>
<reference evidence="2 3" key="1">
    <citation type="submission" date="2024-05" db="EMBL/GenBank/DDBJ databases">
        <authorList>
            <person name="Wallberg A."/>
        </authorList>
    </citation>
    <scope>NUCLEOTIDE SEQUENCE [LARGE SCALE GENOMIC DNA]</scope>
</reference>
<accession>A0AAV2PJS8</accession>
<proteinExistence type="predicted"/>
<feature type="compositionally biased region" description="Polar residues" evidence="1">
    <location>
        <begin position="530"/>
        <end position="548"/>
    </location>
</feature>
<protein>
    <submittedName>
        <fullName evidence="2">Uncharacterized protein</fullName>
    </submittedName>
</protein>
<feature type="compositionally biased region" description="Basic and acidic residues" evidence="1">
    <location>
        <begin position="462"/>
        <end position="473"/>
    </location>
</feature>
<evidence type="ECO:0000313" key="2">
    <source>
        <dbReference type="EMBL" id="CAL4060145.1"/>
    </source>
</evidence>
<name>A0AAV2PJS8_MEGNR</name>
<organism evidence="2 3">
    <name type="scientific">Meganyctiphanes norvegica</name>
    <name type="common">Northern krill</name>
    <name type="synonym">Thysanopoda norvegica</name>
    <dbReference type="NCBI Taxonomy" id="48144"/>
    <lineage>
        <taxon>Eukaryota</taxon>
        <taxon>Metazoa</taxon>
        <taxon>Ecdysozoa</taxon>
        <taxon>Arthropoda</taxon>
        <taxon>Crustacea</taxon>
        <taxon>Multicrustacea</taxon>
        <taxon>Malacostraca</taxon>
        <taxon>Eumalacostraca</taxon>
        <taxon>Eucarida</taxon>
        <taxon>Euphausiacea</taxon>
        <taxon>Euphausiidae</taxon>
        <taxon>Meganyctiphanes</taxon>
    </lineage>
</organism>
<feature type="compositionally biased region" description="Basic and acidic residues" evidence="1">
    <location>
        <begin position="505"/>
        <end position="520"/>
    </location>
</feature>
<comment type="caution">
    <text evidence="2">The sequence shown here is derived from an EMBL/GenBank/DDBJ whole genome shotgun (WGS) entry which is preliminary data.</text>
</comment>
<gene>
    <name evidence="2" type="ORF">MNOR_LOCUS1073</name>
</gene>
<feature type="region of interest" description="Disordered" evidence="1">
    <location>
        <begin position="505"/>
        <end position="548"/>
    </location>
</feature>
<keyword evidence="3" id="KW-1185">Reference proteome</keyword>
<dbReference type="Proteomes" id="UP001497623">
    <property type="component" value="Unassembled WGS sequence"/>
</dbReference>
<evidence type="ECO:0000256" key="1">
    <source>
        <dbReference type="SAM" id="MobiDB-lite"/>
    </source>
</evidence>
<sequence length="707" mass="81306">SFSINDSQHKTTTLYRPNTLIDSSDTKSLSEPEHCQDTLKRICEEISTCKNNASDIIHIDHSRYHCDRIDTTEYSAVKQPPPSYSSSTLHSPSDSCSFSINDAQHKTTTLYRPNTLIDSSDTKSLSEPEHCQDTLKRICEEISTCKNNASDIIHIDHSYHCDRIDTTEYSAVKQPPPSYSSSTLHSPSDSHNKMEVNLQNELMYAVQEIESLIPQRKIETYSEDFIVKEKKTKYCVYEDYSFTKILQKSKKEVDYLDLNQQFEKNLLKKNENIIICKQKNSSKEPLTKNKSATDDNKSKSVNIKHCNEPTNIFKHNLLSTAVVYNDSVFDKIYIKKLRMKYNLKLASIKLSRIDEKFVLDGGISYMLQSTNKKGAKESVISASRKLRHVTKHNDNRNNMKKKTMVKNTKILKRLEMCLSYSKISKQYGHSTSYCNRPAKNRMKKKQPDKNNNLKSKRLASSFKRDKPKTKLGELHGYSNKHSSTFEAGKLPTLRVKLDQILEDTNEKTKKKCSKPDESFQDRYSLPPKTDGTSSSSLPPKTDGTSSSYYHFRSPSTSILPSLPLYQNTQVFNGFPYMNLPFNNLTPECLPPNGQPAPGFIKNSCKDEVKQQTSTMLEDKLRQEAMKMEIEAWRAWKKACDLQSEYWTKRNINENESVKFCHNCKKKMTTEYLNNYSNIENDSESTSEFVISEVMPNVDIKIEEPHIL</sequence>
<feature type="region of interest" description="Disordered" evidence="1">
    <location>
        <begin position="171"/>
        <end position="190"/>
    </location>
</feature>
<dbReference type="AlphaFoldDB" id="A0AAV2PJS8"/>
<evidence type="ECO:0000313" key="3">
    <source>
        <dbReference type="Proteomes" id="UP001497623"/>
    </source>
</evidence>
<feature type="non-terminal residue" evidence="2">
    <location>
        <position position="1"/>
    </location>
</feature>
<feature type="region of interest" description="Disordered" evidence="1">
    <location>
        <begin position="428"/>
        <end position="484"/>
    </location>
</feature>